<dbReference type="AlphaFoldDB" id="A0A2J6PVX4"/>
<organism evidence="2 3">
    <name type="scientific">Hyaloscypha hepaticicola</name>
    <dbReference type="NCBI Taxonomy" id="2082293"/>
    <lineage>
        <taxon>Eukaryota</taxon>
        <taxon>Fungi</taxon>
        <taxon>Dikarya</taxon>
        <taxon>Ascomycota</taxon>
        <taxon>Pezizomycotina</taxon>
        <taxon>Leotiomycetes</taxon>
        <taxon>Helotiales</taxon>
        <taxon>Hyaloscyphaceae</taxon>
        <taxon>Hyaloscypha</taxon>
    </lineage>
</organism>
<gene>
    <name evidence="2" type="ORF">NA56DRAFT_245828</name>
</gene>
<feature type="region of interest" description="Disordered" evidence="1">
    <location>
        <begin position="1"/>
        <end position="50"/>
    </location>
</feature>
<evidence type="ECO:0000256" key="1">
    <source>
        <dbReference type="SAM" id="MobiDB-lite"/>
    </source>
</evidence>
<dbReference type="EMBL" id="KZ613495">
    <property type="protein sequence ID" value="PMD18178.1"/>
    <property type="molecule type" value="Genomic_DNA"/>
</dbReference>
<dbReference type="OrthoDB" id="3564919at2759"/>
<feature type="compositionally biased region" description="Polar residues" evidence="1">
    <location>
        <begin position="7"/>
        <end position="18"/>
    </location>
</feature>
<proteinExistence type="predicted"/>
<reference evidence="2 3" key="1">
    <citation type="submission" date="2016-05" db="EMBL/GenBank/DDBJ databases">
        <title>A degradative enzymes factory behind the ericoid mycorrhizal symbiosis.</title>
        <authorList>
            <consortium name="DOE Joint Genome Institute"/>
            <person name="Martino E."/>
            <person name="Morin E."/>
            <person name="Grelet G."/>
            <person name="Kuo A."/>
            <person name="Kohler A."/>
            <person name="Daghino S."/>
            <person name="Barry K."/>
            <person name="Choi C."/>
            <person name="Cichocki N."/>
            <person name="Clum A."/>
            <person name="Copeland A."/>
            <person name="Hainaut M."/>
            <person name="Haridas S."/>
            <person name="Labutti K."/>
            <person name="Lindquist E."/>
            <person name="Lipzen A."/>
            <person name="Khouja H.-R."/>
            <person name="Murat C."/>
            <person name="Ohm R."/>
            <person name="Olson A."/>
            <person name="Spatafora J."/>
            <person name="Veneault-Fourrey C."/>
            <person name="Henrissat B."/>
            <person name="Grigoriev I."/>
            <person name="Martin F."/>
            <person name="Perotto S."/>
        </authorList>
    </citation>
    <scope>NUCLEOTIDE SEQUENCE [LARGE SCALE GENOMIC DNA]</scope>
    <source>
        <strain evidence="2 3">UAMH 7357</strain>
    </source>
</reference>
<accession>A0A2J6PVX4</accession>
<protein>
    <submittedName>
        <fullName evidence="2">Uncharacterized protein</fullName>
    </submittedName>
</protein>
<sequence>MDREQLNDASLRTDSMAQESKDFESPTSPPPSEDEIEGKRGESGRTPSPKVKIKLAVTSTNKKEIEEAGAILFKMKREGDHAESNNVTRLAGRFKEEFGLHEEESLRVKVERVEDSNSRNTGSSNNQLVVAPTETGDALYLQGRLSIRSMASPLSPYSKVMSKPSWETSEAYHRARGPMLYLHLPETFYKVHRSLILTKVPRLPLIYFDLEDEDEDEHCLDESLHNVNLLMYWLYHETLPLMVKINRDGVFDGMTWDPIEFYMFAQKLSAFELMECVRKVPRFPGQSRLSSQ</sequence>
<evidence type="ECO:0000313" key="2">
    <source>
        <dbReference type="EMBL" id="PMD18178.1"/>
    </source>
</evidence>
<keyword evidence="3" id="KW-1185">Reference proteome</keyword>
<name>A0A2J6PVX4_9HELO</name>
<dbReference type="Proteomes" id="UP000235672">
    <property type="component" value="Unassembled WGS sequence"/>
</dbReference>
<evidence type="ECO:0000313" key="3">
    <source>
        <dbReference type="Proteomes" id="UP000235672"/>
    </source>
</evidence>